<organism evidence="3 4">
    <name type="scientific">Homarus americanus</name>
    <name type="common">American lobster</name>
    <dbReference type="NCBI Taxonomy" id="6706"/>
    <lineage>
        <taxon>Eukaryota</taxon>
        <taxon>Metazoa</taxon>
        <taxon>Ecdysozoa</taxon>
        <taxon>Arthropoda</taxon>
        <taxon>Crustacea</taxon>
        <taxon>Multicrustacea</taxon>
        <taxon>Malacostraca</taxon>
        <taxon>Eumalacostraca</taxon>
        <taxon>Eucarida</taxon>
        <taxon>Decapoda</taxon>
        <taxon>Pleocyemata</taxon>
        <taxon>Astacidea</taxon>
        <taxon>Nephropoidea</taxon>
        <taxon>Nephropidae</taxon>
        <taxon>Homarus</taxon>
    </lineage>
</organism>
<feature type="compositionally biased region" description="Basic and acidic residues" evidence="1">
    <location>
        <begin position="184"/>
        <end position="194"/>
    </location>
</feature>
<reference evidence="3" key="1">
    <citation type="journal article" date="2021" name="Sci. Adv.">
        <title>The American lobster genome reveals insights on longevity, neural, and immune adaptations.</title>
        <authorList>
            <person name="Polinski J.M."/>
            <person name="Zimin A.V."/>
            <person name="Clark K.F."/>
            <person name="Kohn A.B."/>
            <person name="Sadowski N."/>
            <person name="Timp W."/>
            <person name="Ptitsyn A."/>
            <person name="Khanna P."/>
            <person name="Romanova D.Y."/>
            <person name="Williams P."/>
            <person name="Greenwood S.J."/>
            <person name="Moroz L.L."/>
            <person name="Walt D.R."/>
            <person name="Bodnar A.G."/>
        </authorList>
    </citation>
    <scope>NUCLEOTIDE SEQUENCE</scope>
    <source>
        <strain evidence="3">GMGI-L3</strain>
    </source>
</reference>
<evidence type="ECO:0000256" key="1">
    <source>
        <dbReference type="SAM" id="MobiDB-lite"/>
    </source>
</evidence>
<dbReference type="Proteomes" id="UP000747542">
    <property type="component" value="Unassembled WGS sequence"/>
</dbReference>
<sequence length="323" mass="36698">MVPGVIKEGVGTVFIRVGVERRGSSLVAPVEEDLKRPHHHATVPAYRNTKQRYHKISDSVLSRTTRLHTLQDAKQRVVVVAAVVVMVVCVVTTQASQDTLLQEVLKDSQELHQPIKDLIEQLTEEGKDWFRKTGQEQQETERTSNKQDEEGTRNKQEGGTRNKLDQESTRKQEGVNSKQQRNNESIENREKQNKENQVTEQQQKQQKQQQQGNNNKRTGREVQDAAGGTEEAGRLFLTGLDGTEQVTINLQGLLASLVYTVLGVLLFKVLAAIITGQNLSYWWNNWASRLLPTQDYSSGYYTDQSTYTAYRALDDVAKKYREE</sequence>
<dbReference type="EMBL" id="JAHLQT010044996">
    <property type="protein sequence ID" value="KAG7154192.1"/>
    <property type="molecule type" value="Genomic_DNA"/>
</dbReference>
<evidence type="ECO:0000313" key="3">
    <source>
        <dbReference type="EMBL" id="KAG7154192.1"/>
    </source>
</evidence>
<feature type="compositionally biased region" description="Low complexity" evidence="1">
    <location>
        <begin position="195"/>
        <end position="216"/>
    </location>
</feature>
<evidence type="ECO:0000313" key="4">
    <source>
        <dbReference type="Proteomes" id="UP000747542"/>
    </source>
</evidence>
<accession>A0A8J5MK49</accession>
<name>A0A8J5MK49_HOMAM</name>
<gene>
    <name evidence="3" type="ORF">Hamer_G030453</name>
</gene>
<feature type="compositionally biased region" description="Polar residues" evidence="1">
    <location>
        <begin position="174"/>
        <end position="183"/>
    </location>
</feature>
<keyword evidence="4" id="KW-1185">Reference proteome</keyword>
<proteinExistence type="predicted"/>
<evidence type="ECO:0000256" key="2">
    <source>
        <dbReference type="SAM" id="Phobius"/>
    </source>
</evidence>
<feature type="compositionally biased region" description="Basic and acidic residues" evidence="1">
    <location>
        <begin position="131"/>
        <end position="173"/>
    </location>
</feature>
<comment type="caution">
    <text evidence="3">The sequence shown here is derived from an EMBL/GenBank/DDBJ whole genome shotgun (WGS) entry which is preliminary data.</text>
</comment>
<keyword evidence="2" id="KW-1133">Transmembrane helix</keyword>
<feature type="transmembrane region" description="Helical" evidence="2">
    <location>
        <begin position="253"/>
        <end position="274"/>
    </location>
</feature>
<feature type="region of interest" description="Disordered" evidence="1">
    <location>
        <begin position="131"/>
        <end position="227"/>
    </location>
</feature>
<dbReference type="AlphaFoldDB" id="A0A8J5MK49"/>
<keyword evidence="2" id="KW-0812">Transmembrane</keyword>
<protein>
    <submittedName>
        <fullName evidence="3">Uncharacterized protein</fullName>
    </submittedName>
</protein>
<keyword evidence="2" id="KW-0472">Membrane</keyword>